<dbReference type="Proteomes" id="UP001596461">
    <property type="component" value="Unassembled WGS sequence"/>
</dbReference>
<protein>
    <submittedName>
        <fullName evidence="1">Uncharacterized protein</fullName>
    </submittedName>
</protein>
<proteinExistence type="predicted"/>
<dbReference type="RefSeq" id="WP_390210743.1">
    <property type="nucleotide sequence ID" value="NZ_JBHTAH010000012.1"/>
</dbReference>
<accession>A0ABD5WBB8</accession>
<evidence type="ECO:0000313" key="1">
    <source>
        <dbReference type="EMBL" id="MFC7070562.1"/>
    </source>
</evidence>
<reference evidence="1 2" key="1">
    <citation type="journal article" date="2019" name="Int. J. Syst. Evol. Microbiol.">
        <title>The Global Catalogue of Microorganisms (GCM) 10K type strain sequencing project: providing services to taxonomists for standard genome sequencing and annotation.</title>
        <authorList>
            <consortium name="The Broad Institute Genomics Platform"/>
            <consortium name="The Broad Institute Genome Sequencing Center for Infectious Disease"/>
            <person name="Wu L."/>
            <person name="Ma J."/>
        </authorList>
    </citation>
    <scope>NUCLEOTIDE SEQUENCE [LARGE SCALE GENOMIC DNA]</scope>
    <source>
        <strain evidence="1 2">DT31</strain>
    </source>
</reference>
<organism evidence="1 2">
    <name type="scientific">Halobaculum lipolyticum</name>
    <dbReference type="NCBI Taxonomy" id="3032001"/>
    <lineage>
        <taxon>Archaea</taxon>
        <taxon>Methanobacteriati</taxon>
        <taxon>Methanobacteriota</taxon>
        <taxon>Stenosarchaea group</taxon>
        <taxon>Halobacteria</taxon>
        <taxon>Halobacteriales</taxon>
        <taxon>Haloferacaceae</taxon>
        <taxon>Halobaculum</taxon>
    </lineage>
</organism>
<evidence type="ECO:0000313" key="2">
    <source>
        <dbReference type="Proteomes" id="UP001596461"/>
    </source>
</evidence>
<dbReference type="AlphaFoldDB" id="A0ABD5WBB8"/>
<gene>
    <name evidence="1" type="ORF">ACFQL9_12990</name>
</gene>
<keyword evidence="2" id="KW-1185">Reference proteome</keyword>
<comment type="caution">
    <text evidence="1">The sequence shown here is derived from an EMBL/GenBank/DDBJ whole genome shotgun (WGS) entry which is preliminary data.</text>
</comment>
<dbReference type="EMBL" id="JBHTAH010000012">
    <property type="protein sequence ID" value="MFC7070562.1"/>
    <property type="molecule type" value="Genomic_DNA"/>
</dbReference>
<name>A0ABD5WBB8_9EURY</name>
<sequence length="134" mass="14813">MTATHDIRQTEARTDELVSFTTYWDDRDGDTVFCISFDQIDPASWSEETAGAIFDMCKHFALTQNAPTLKIQAVTELAFAEVAVANDFLIDTVEQIATWTSGREIDQVETLIEAHLHIESADGDAPCGCVLTEP</sequence>